<keyword evidence="2" id="KW-1185">Reference proteome</keyword>
<comment type="caution">
    <text evidence="1">The sequence shown here is derived from an EMBL/GenBank/DDBJ whole genome shotgun (WGS) entry which is preliminary data.</text>
</comment>
<sequence length="160" mass="17807">MADTTPTLTPPPQVDHVTANKSNFVDLNLSEPVWKEIMLPSILNPLFNDIQAFGDIGKDKKVTTTGPIFMDLNLPKPVWKEIMLPSILNPHFNDIQPSGDIGKSAGAVFHLIGDDDEKLMMEQIEQYFGGKVPLLLNTKDAFEGALREARYLYSETGDLH</sequence>
<accession>A0AAW1WXZ9</accession>
<name>A0AAW1WXZ9_RUBAR</name>
<reference evidence="1 2" key="1">
    <citation type="journal article" date="2023" name="G3 (Bethesda)">
        <title>A chromosome-length genome assembly and annotation of blackberry (Rubus argutus, cv. 'Hillquist').</title>
        <authorList>
            <person name="Bruna T."/>
            <person name="Aryal R."/>
            <person name="Dudchenko O."/>
            <person name="Sargent D.J."/>
            <person name="Mead D."/>
            <person name="Buti M."/>
            <person name="Cavallini A."/>
            <person name="Hytonen T."/>
            <person name="Andres J."/>
            <person name="Pham M."/>
            <person name="Weisz D."/>
            <person name="Mascagni F."/>
            <person name="Usai G."/>
            <person name="Natali L."/>
            <person name="Bassil N."/>
            <person name="Fernandez G.E."/>
            <person name="Lomsadze A."/>
            <person name="Armour M."/>
            <person name="Olukolu B."/>
            <person name="Poorten T."/>
            <person name="Britton C."/>
            <person name="Davik J."/>
            <person name="Ashrafi H."/>
            <person name="Aiden E.L."/>
            <person name="Borodovsky M."/>
            <person name="Worthington M."/>
        </authorList>
    </citation>
    <scope>NUCLEOTIDE SEQUENCE [LARGE SCALE GENOMIC DNA]</scope>
    <source>
        <strain evidence="1">PI 553951</strain>
    </source>
</reference>
<dbReference type="Proteomes" id="UP001457282">
    <property type="component" value="Unassembled WGS sequence"/>
</dbReference>
<evidence type="ECO:0000313" key="2">
    <source>
        <dbReference type="Proteomes" id="UP001457282"/>
    </source>
</evidence>
<evidence type="ECO:0000313" key="1">
    <source>
        <dbReference type="EMBL" id="KAK9929476.1"/>
    </source>
</evidence>
<dbReference type="EMBL" id="JBEDUW010000005">
    <property type="protein sequence ID" value="KAK9929476.1"/>
    <property type="molecule type" value="Genomic_DNA"/>
</dbReference>
<proteinExistence type="predicted"/>
<dbReference type="AlphaFoldDB" id="A0AAW1WXZ9"/>
<gene>
    <name evidence="1" type="ORF">M0R45_026572</name>
</gene>
<organism evidence="1 2">
    <name type="scientific">Rubus argutus</name>
    <name type="common">Southern blackberry</name>
    <dbReference type="NCBI Taxonomy" id="59490"/>
    <lineage>
        <taxon>Eukaryota</taxon>
        <taxon>Viridiplantae</taxon>
        <taxon>Streptophyta</taxon>
        <taxon>Embryophyta</taxon>
        <taxon>Tracheophyta</taxon>
        <taxon>Spermatophyta</taxon>
        <taxon>Magnoliopsida</taxon>
        <taxon>eudicotyledons</taxon>
        <taxon>Gunneridae</taxon>
        <taxon>Pentapetalae</taxon>
        <taxon>rosids</taxon>
        <taxon>fabids</taxon>
        <taxon>Rosales</taxon>
        <taxon>Rosaceae</taxon>
        <taxon>Rosoideae</taxon>
        <taxon>Rosoideae incertae sedis</taxon>
        <taxon>Rubus</taxon>
    </lineage>
</organism>
<protein>
    <submittedName>
        <fullName evidence="1">Uncharacterized protein</fullName>
    </submittedName>
</protein>